<keyword evidence="3 10" id="KW-0436">Ligase</keyword>
<dbReference type="PRINTS" id="PR01040">
    <property type="entry name" value="TRNASYNTHTYR"/>
</dbReference>
<dbReference type="GO" id="GO:0005524">
    <property type="term" value="F:ATP binding"/>
    <property type="evidence" value="ECO:0007669"/>
    <property type="project" value="UniProtKB-UniRule"/>
</dbReference>
<dbReference type="GO" id="GO:0004831">
    <property type="term" value="F:tyrosine-tRNA ligase activity"/>
    <property type="evidence" value="ECO:0007669"/>
    <property type="project" value="UniProtKB-UniRule"/>
</dbReference>
<dbReference type="AlphaFoldDB" id="A0A4Q0TA98"/>
<name>A0A4Q0TA98_9BACT</name>
<feature type="short sequence motif" description="'HIGH' region" evidence="10">
    <location>
        <begin position="55"/>
        <end position="64"/>
    </location>
</feature>
<keyword evidence="2 10" id="KW-0963">Cytoplasm</keyword>
<dbReference type="EMBL" id="RDSM01000001">
    <property type="protein sequence ID" value="RXH58919.1"/>
    <property type="molecule type" value="Genomic_DNA"/>
</dbReference>
<proteinExistence type="inferred from homology"/>
<evidence type="ECO:0000256" key="7">
    <source>
        <dbReference type="ARBA" id="ARBA00022917"/>
    </source>
</evidence>
<feature type="binding site" evidence="10">
    <location>
        <position position="242"/>
    </location>
    <ligand>
        <name>ATP</name>
        <dbReference type="ChEBI" id="CHEBI:30616"/>
    </ligand>
</feature>
<dbReference type="PANTHER" id="PTHR11766:SF1">
    <property type="entry name" value="TYROSINE--TRNA LIGASE"/>
    <property type="match status" value="1"/>
</dbReference>
<dbReference type="RefSeq" id="WP_128912831.1">
    <property type="nucleotide sequence ID" value="NZ_RDSM01000001.1"/>
</dbReference>
<dbReference type="SUPFAM" id="SSF55174">
    <property type="entry name" value="Alpha-L RNA-binding motif"/>
    <property type="match status" value="1"/>
</dbReference>
<comment type="function">
    <text evidence="10">Catalyzes the attachment of tyrosine to tRNA(Tyr) in a two-step reaction: tyrosine is first activated by ATP to form Tyr-AMP and then transferred to the acceptor end of tRNA(Tyr).</text>
</comment>
<dbReference type="SUPFAM" id="SSF52374">
    <property type="entry name" value="Nucleotidylyl transferase"/>
    <property type="match status" value="1"/>
</dbReference>
<dbReference type="InterPro" id="IPR014729">
    <property type="entry name" value="Rossmann-like_a/b/a_fold"/>
</dbReference>
<evidence type="ECO:0000313" key="13">
    <source>
        <dbReference type="Proteomes" id="UP000289437"/>
    </source>
</evidence>
<dbReference type="InterPro" id="IPR002305">
    <property type="entry name" value="aa-tRNA-synth_Ic"/>
</dbReference>
<evidence type="ECO:0000256" key="11">
    <source>
        <dbReference type="PROSITE-ProRule" id="PRU00182"/>
    </source>
</evidence>
<accession>A0A4Q0TA98</accession>
<comment type="similarity">
    <text evidence="10">Belongs to the class-I aminoacyl-tRNA synthetase family. TyrS type 2 subfamily.</text>
</comment>
<dbReference type="InterPro" id="IPR002307">
    <property type="entry name" value="Tyr-tRNA-ligase"/>
</dbReference>
<organism evidence="12 13">
    <name type="scientific">Granulicella sibirica</name>
    <dbReference type="NCBI Taxonomy" id="2479048"/>
    <lineage>
        <taxon>Bacteria</taxon>
        <taxon>Pseudomonadati</taxon>
        <taxon>Acidobacteriota</taxon>
        <taxon>Terriglobia</taxon>
        <taxon>Terriglobales</taxon>
        <taxon>Acidobacteriaceae</taxon>
        <taxon>Granulicella</taxon>
    </lineage>
</organism>
<dbReference type="GO" id="GO:0005829">
    <property type="term" value="C:cytosol"/>
    <property type="evidence" value="ECO:0007669"/>
    <property type="project" value="TreeGrafter"/>
</dbReference>
<comment type="caution">
    <text evidence="12">The sequence shown here is derived from an EMBL/GenBank/DDBJ whole genome shotgun (WGS) entry which is preliminary data.</text>
</comment>
<dbReference type="EC" id="6.1.1.1" evidence="10"/>
<reference evidence="13" key="2">
    <citation type="submission" date="2019-02" db="EMBL/GenBank/DDBJ databases">
        <title>Granulicella sibirica sp. nov., a psychrotolerant acidobacterium isolated from an organic soil layer in forested tundra, West Siberia.</title>
        <authorList>
            <person name="Oshkin I.Y."/>
            <person name="Kulichevskaya I.S."/>
            <person name="Rijpstra W.I.C."/>
            <person name="Sinninghe Damste J.S."/>
            <person name="Rakitin A.L."/>
            <person name="Ravin N.V."/>
            <person name="Dedysh S.N."/>
        </authorList>
    </citation>
    <scope>NUCLEOTIDE SEQUENCE [LARGE SCALE GENOMIC DNA]</scope>
    <source>
        <strain evidence="13">AF10</strain>
    </source>
</reference>
<evidence type="ECO:0000256" key="2">
    <source>
        <dbReference type="ARBA" id="ARBA00022490"/>
    </source>
</evidence>
<sequence length="427" mass="47556">MSDLPATHAFRPIEDQLDLITKGAAEILPLEALKERLAQSLASGKPLRIKAGFDPTAPDLHLGHTVLIRKLRHFQLLGHTVIFLIGDGTALIGDPTGRNVTRKPLTREQIAANAETYKQQVFKILDPEKTEVRYNSEWLDKLSYYDMVKLMAQFTVSQMLEREDFTKRFHAEQPIALHELIYPIAQGYDSVALECDVELGGTDQKFNLMRGRDLQKHFGQPQQSILMVPILEGLDGVQKMSKSYGNAIGIHEPAPEMYGKVMSISDELMWRFYTLLTDLSTSQIENMESEIATGALHPMQAKKNLAHFLVTTFHSFEEADAAAENWSKQFQQRGIAEDIPTVSVALTTEGLSDPTTNEVRVPKLLVLSGLATSAGEATRKITENAVSLNGEKLTTRTITREALGDAPVLRLGKRQVRLSFKPAEHTA</sequence>
<evidence type="ECO:0000256" key="4">
    <source>
        <dbReference type="ARBA" id="ARBA00022741"/>
    </source>
</evidence>
<dbReference type="PROSITE" id="PS50889">
    <property type="entry name" value="S4"/>
    <property type="match status" value="1"/>
</dbReference>
<dbReference type="Gene3D" id="3.10.290.10">
    <property type="entry name" value="RNA-binding S4 domain"/>
    <property type="match status" value="1"/>
</dbReference>
<dbReference type="InterPro" id="IPR024088">
    <property type="entry name" value="Tyr-tRNA-ligase_bac-type"/>
</dbReference>
<keyword evidence="6 11" id="KW-0694">RNA-binding</keyword>
<evidence type="ECO:0000256" key="3">
    <source>
        <dbReference type="ARBA" id="ARBA00022598"/>
    </source>
</evidence>
<dbReference type="InterPro" id="IPR024108">
    <property type="entry name" value="Tyr-tRNA-ligase_bac_2"/>
</dbReference>
<keyword evidence="13" id="KW-1185">Reference proteome</keyword>
<evidence type="ECO:0000256" key="6">
    <source>
        <dbReference type="ARBA" id="ARBA00022884"/>
    </source>
</evidence>
<keyword evidence="4 10" id="KW-0547">Nucleotide-binding</keyword>
<keyword evidence="7 10" id="KW-0648">Protein biosynthesis</keyword>
<dbReference type="PROSITE" id="PS00178">
    <property type="entry name" value="AA_TRNA_LIGASE_I"/>
    <property type="match status" value="1"/>
</dbReference>
<dbReference type="Gene3D" id="1.10.240.10">
    <property type="entry name" value="Tyrosyl-Transfer RNA Synthetase"/>
    <property type="match status" value="1"/>
</dbReference>
<feature type="short sequence motif" description="'KMSKS' region" evidence="10">
    <location>
        <begin position="239"/>
        <end position="243"/>
    </location>
</feature>
<evidence type="ECO:0000256" key="5">
    <source>
        <dbReference type="ARBA" id="ARBA00022840"/>
    </source>
</evidence>
<dbReference type="OrthoDB" id="9804243at2"/>
<dbReference type="HAMAP" id="MF_02007">
    <property type="entry name" value="Tyr_tRNA_synth_type2"/>
    <property type="match status" value="1"/>
</dbReference>
<comment type="catalytic activity">
    <reaction evidence="9 10">
        <text>tRNA(Tyr) + L-tyrosine + ATP = L-tyrosyl-tRNA(Tyr) + AMP + diphosphate + H(+)</text>
        <dbReference type="Rhea" id="RHEA:10220"/>
        <dbReference type="Rhea" id="RHEA-COMP:9706"/>
        <dbReference type="Rhea" id="RHEA-COMP:9707"/>
        <dbReference type="ChEBI" id="CHEBI:15378"/>
        <dbReference type="ChEBI" id="CHEBI:30616"/>
        <dbReference type="ChEBI" id="CHEBI:33019"/>
        <dbReference type="ChEBI" id="CHEBI:58315"/>
        <dbReference type="ChEBI" id="CHEBI:78442"/>
        <dbReference type="ChEBI" id="CHEBI:78536"/>
        <dbReference type="ChEBI" id="CHEBI:456215"/>
        <dbReference type="EC" id="6.1.1.1"/>
    </reaction>
</comment>
<dbReference type="FunFam" id="3.40.50.620:FF:000061">
    <property type="entry name" value="Tyrosine--tRNA ligase"/>
    <property type="match status" value="1"/>
</dbReference>
<dbReference type="InterPro" id="IPR001412">
    <property type="entry name" value="aa-tRNA-synth_I_CS"/>
</dbReference>
<keyword evidence="5 10" id="KW-0067">ATP-binding</keyword>
<dbReference type="NCBIfam" id="TIGR00234">
    <property type="entry name" value="tyrS"/>
    <property type="match status" value="1"/>
</dbReference>
<keyword evidence="8 10" id="KW-0030">Aminoacyl-tRNA synthetase</keyword>
<dbReference type="Proteomes" id="UP000289437">
    <property type="component" value="Unassembled WGS sequence"/>
</dbReference>
<dbReference type="Gene3D" id="3.40.50.620">
    <property type="entry name" value="HUPs"/>
    <property type="match status" value="1"/>
</dbReference>
<comment type="subunit">
    <text evidence="1 10">Homodimer.</text>
</comment>
<reference evidence="12 13" key="1">
    <citation type="submission" date="2018-11" db="EMBL/GenBank/DDBJ databases">
        <authorList>
            <person name="Mardanov A.V."/>
            <person name="Ravin N.V."/>
            <person name="Dedysh S.N."/>
        </authorList>
    </citation>
    <scope>NUCLEOTIDE SEQUENCE [LARGE SCALE GENOMIC DNA]</scope>
    <source>
        <strain evidence="12 13">AF10</strain>
    </source>
</reference>
<evidence type="ECO:0000256" key="10">
    <source>
        <dbReference type="HAMAP-Rule" id="MF_02007"/>
    </source>
</evidence>
<dbReference type="Pfam" id="PF00579">
    <property type="entry name" value="tRNA-synt_1b"/>
    <property type="match status" value="1"/>
</dbReference>
<evidence type="ECO:0000256" key="9">
    <source>
        <dbReference type="ARBA" id="ARBA00048248"/>
    </source>
</evidence>
<evidence type="ECO:0000256" key="8">
    <source>
        <dbReference type="ARBA" id="ARBA00023146"/>
    </source>
</evidence>
<evidence type="ECO:0000313" key="12">
    <source>
        <dbReference type="EMBL" id="RXH58919.1"/>
    </source>
</evidence>
<protein>
    <recommendedName>
        <fullName evidence="10">Tyrosine--tRNA ligase</fullName>
        <ecNumber evidence="10">6.1.1.1</ecNumber>
    </recommendedName>
    <alternativeName>
        <fullName evidence="10">Tyrosyl-tRNA synthetase</fullName>
        <shortName evidence="10">TyrRS</shortName>
    </alternativeName>
</protein>
<dbReference type="GO" id="GO:0003723">
    <property type="term" value="F:RNA binding"/>
    <property type="evidence" value="ECO:0007669"/>
    <property type="project" value="UniProtKB-KW"/>
</dbReference>
<comment type="subcellular location">
    <subcellularLocation>
        <location evidence="10">Cytoplasm</location>
    </subcellularLocation>
</comment>
<gene>
    <name evidence="10" type="primary">tyrS</name>
    <name evidence="12" type="ORF">GRAN_2229</name>
</gene>
<dbReference type="CDD" id="cd00805">
    <property type="entry name" value="TyrRS_core"/>
    <property type="match status" value="1"/>
</dbReference>
<dbReference type="PANTHER" id="PTHR11766">
    <property type="entry name" value="TYROSYL-TRNA SYNTHETASE"/>
    <property type="match status" value="1"/>
</dbReference>
<dbReference type="InterPro" id="IPR036986">
    <property type="entry name" value="S4_RNA-bd_sf"/>
</dbReference>
<evidence type="ECO:0000256" key="1">
    <source>
        <dbReference type="ARBA" id="ARBA00011738"/>
    </source>
</evidence>
<dbReference type="GO" id="GO:0006437">
    <property type="term" value="P:tyrosyl-tRNA aminoacylation"/>
    <property type="evidence" value="ECO:0007669"/>
    <property type="project" value="UniProtKB-UniRule"/>
</dbReference>